<evidence type="ECO:0000256" key="3">
    <source>
        <dbReference type="ARBA" id="ARBA00023242"/>
    </source>
</evidence>
<dbReference type="InterPro" id="IPR025574">
    <property type="entry name" value="Nucleoporin_FG_rpt"/>
</dbReference>
<dbReference type="Proteomes" id="UP000193920">
    <property type="component" value="Unassembled WGS sequence"/>
</dbReference>
<evidence type="ECO:0000256" key="4">
    <source>
        <dbReference type="SAM" id="Coils"/>
    </source>
</evidence>
<comment type="subcellular location">
    <subcellularLocation>
        <location evidence="1">Nucleus</location>
    </subcellularLocation>
</comment>
<evidence type="ECO:0000256" key="1">
    <source>
        <dbReference type="ARBA" id="ARBA00004123"/>
    </source>
</evidence>
<dbReference type="Pfam" id="PF13874">
    <property type="entry name" value="Nup54"/>
    <property type="match status" value="1"/>
</dbReference>
<reference evidence="7 8" key="1">
    <citation type="submission" date="2016-08" db="EMBL/GenBank/DDBJ databases">
        <title>A Parts List for Fungal Cellulosomes Revealed by Comparative Genomics.</title>
        <authorList>
            <consortium name="DOE Joint Genome Institute"/>
            <person name="Haitjema C.H."/>
            <person name="Gilmore S.P."/>
            <person name="Henske J.K."/>
            <person name="Solomon K.V."/>
            <person name="De Groot R."/>
            <person name="Kuo A."/>
            <person name="Mondo S.J."/>
            <person name="Salamov A.A."/>
            <person name="Labutti K."/>
            <person name="Zhao Z."/>
            <person name="Chiniquy J."/>
            <person name="Barry K."/>
            <person name="Brewer H.M."/>
            <person name="Purvine S.O."/>
            <person name="Wright A.T."/>
            <person name="Boxma B."/>
            <person name="Van Alen T."/>
            <person name="Hackstein J.H."/>
            <person name="Baker S.E."/>
            <person name="Grigoriev I.V."/>
            <person name="O'Malley M.A."/>
        </authorList>
    </citation>
    <scope>NUCLEOTIDE SEQUENCE [LARGE SCALE GENOMIC DNA]</scope>
    <source>
        <strain evidence="7 8">G1</strain>
    </source>
</reference>
<feature type="domain" description="Nucleoporin Nup54 alpha-helical" evidence="6">
    <location>
        <begin position="244"/>
        <end position="383"/>
    </location>
</feature>
<feature type="region of interest" description="Disordered" evidence="5">
    <location>
        <begin position="427"/>
        <end position="453"/>
    </location>
</feature>
<organism evidence="7 8">
    <name type="scientific">Neocallimastix californiae</name>
    <dbReference type="NCBI Taxonomy" id="1754190"/>
    <lineage>
        <taxon>Eukaryota</taxon>
        <taxon>Fungi</taxon>
        <taxon>Fungi incertae sedis</taxon>
        <taxon>Chytridiomycota</taxon>
        <taxon>Chytridiomycota incertae sedis</taxon>
        <taxon>Neocallimastigomycetes</taxon>
        <taxon>Neocallimastigales</taxon>
        <taxon>Neocallimastigaceae</taxon>
        <taxon>Neocallimastix</taxon>
    </lineage>
</organism>
<comment type="caution">
    <text evidence="7">The sequence shown here is derived from an EMBL/GenBank/DDBJ whole genome shotgun (WGS) entry which is preliminary data.</text>
</comment>
<feature type="coiled-coil region" evidence="4">
    <location>
        <begin position="281"/>
        <end position="308"/>
    </location>
</feature>
<evidence type="ECO:0000256" key="5">
    <source>
        <dbReference type="SAM" id="MobiDB-lite"/>
    </source>
</evidence>
<dbReference type="PANTHER" id="PTHR13000">
    <property type="entry name" value="NUCLEOPORIN P54"/>
    <property type="match status" value="1"/>
</dbReference>
<dbReference type="InterPro" id="IPR024864">
    <property type="entry name" value="Nup54/Nup57/Nup44"/>
</dbReference>
<evidence type="ECO:0000259" key="6">
    <source>
        <dbReference type="Pfam" id="PF13874"/>
    </source>
</evidence>
<dbReference type="GO" id="GO:0006999">
    <property type="term" value="P:nuclear pore organization"/>
    <property type="evidence" value="ECO:0007669"/>
    <property type="project" value="TreeGrafter"/>
</dbReference>
<dbReference type="GO" id="GO:0044613">
    <property type="term" value="C:nuclear pore central transport channel"/>
    <property type="evidence" value="ECO:0007669"/>
    <property type="project" value="TreeGrafter"/>
</dbReference>
<gene>
    <name evidence="7" type="ORF">LY90DRAFT_664521</name>
</gene>
<dbReference type="OrthoDB" id="6162375at2759"/>
<accession>A0A1Y2F845</accession>
<evidence type="ECO:0000313" key="7">
    <source>
        <dbReference type="EMBL" id="ORY80061.1"/>
    </source>
</evidence>
<proteinExistence type="predicted"/>
<dbReference type="InterPro" id="IPR025712">
    <property type="entry name" value="Nup54_alpha-helical_dom"/>
</dbReference>
<dbReference type="Gene3D" id="1.20.5.490">
    <property type="entry name" value="Single helix bin"/>
    <property type="match status" value="1"/>
</dbReference>
<dbReference type="GO" id="GO:0036228">
    <property type="term" value="P:protein localization to nuclear inner membrane"/>
    <property type="evidence" value="ECO:0007669"/>
    <property type="project" value="TreeGrafter"/>
</dbReference>
<evidence type="ECO:0000313" key="8">
    <source>
        <dbReference type="Proteomes" id="UP000193920"/>
    </source>
</evidence>
<protein>
    <recommendedName>
        <fullName evidence="6">Nucleoporin Nup54 alpha-helical domain-containing protein</fullName>
    </recommendedName>
</protein>
<dbReference type="GO" id="GO:0006607">
    <property type="term" value="P:NLS-bearing protein import into nucleus"/>
    <property type="evidence" value="ECO:0007669"/>
    <property type="project" value="TreeGrafter"/>
</dbReference>
<dbReference type="STRING" id="1754190.A0A1Y2F845"/>
<dbReference type="AlphaFoldDB" id="A0A1Y2F845"/>
<keyword evidence="4" id="KW-0175">Coiled coil</keyword>
<dbReference type="PANTHER" id="PTHR13000:SF0">
    <property type="entry name" value="NUCLEOPORIN P54"/>
    <property type="match status" value="1"/>
</dbReference>
<dbReference type="Pfam" id="PF13634">
    <property type="entry name" value="Nucleoporin_FG"/>
    <property type="match status" value="1"/>
</dbReference>
<feature type="compositionally biased region" description="Polar residues" evidence="5">
    <location>
        <begin position="1"/>
        <end position="33"/>
    </location>
</feature>
<feature type="region of interest" description="Disordered" evidence="5">
    <location>
        <begin position="1"/>
        <end position="123"/>
    </location>
</feature>
<feature type="compositionally biased region" description="Low complexity" evidence="5">
    <location>
        <begin position="37"/>
        <end position="116"/>
    </location>
</feature>
<sequence length="537" mass="59293">MFNSNKRQQTGFGTNQSTGFSFGQTNQTNSNTGFGFGQNNNVTTPGTTTGFGFVQNNQNNNSGTGFNFGNKTNTTGTGLFGSNNNNNNNTGTGLFGANNNNNNNNNNSLFKPNTNTGTGLFGSSNNNTGSSLFGNNNNTGGSLFGSNTNTTGGLFGSNNNVSGGLFGNNNAKTGLFGSNTTTGFGGMSQQQQFMGIQQAQQHTSTVADELRKIQEYWNPQSPNCQFKHYFYNMVHPSDVSRYVKPPNDDEGLWRQAQKNNPDSSCMVPALAIGFDGIKKRMAEQSKQTNAHEAKLKELSDKVEKLRQKHLLETTGKLEEYRRRHLNLAHRTLKIMKQVYILKNRGYSIRPEEETLKVRLENLSTSLRKSSQFRGRIEELWAHLQMIRDHPGTSWYNLASTSSNINNNNNTTLNGNISNNINKLSSTGKGNSNLTTMNNNSNLGSSGSNINNGEINSQPGRYVIDEEGLQTIHKILTEHQHGLSILTDYVKKNSKEIEDMYRGYHEPGPHYQNIQQNYLDQLYPTTSLSSTTSVTPLK</sequence>
<name>A0A1Y2F845_9FUNG</name>
<dbReference type="GO" id="GO:0017056">
    <property type="term" value="F:structural constituent of nuclear pore"/>
    <property type="evidence" value="ECO:0007669"/>
    <property type="project" value="TreeGrafter"/>
</dbReference>
<dbReference type="EMBL" id="MCOG01000013">
    <property type="protein sequence ID" value="ORY80061.1"/>
    <property type="molecule type" value="Genomic_DNA"/>
</dbReference>
<evidence type="ECO:0000256" key="2">
    <source>
        <dbReference type="ARBA" id="ARBA00022448"/>
    </source>
</evidence>
<keyword evidence="3" id="KW-0539">Nucleus</keyword>
<keyword evidence="2" id="KW-0813">Transport</keyword>
<keyword evidence="8" id="KW-1185">Reference proteome</keyword>